<keyword evidence="3" id="KW-1185">Reference proteome</keyword>
<comment type="caution">
    <text evidence="2">The sequence shown here is derived from an EMBL/GenBank/DDBJ whole genome shotgun (WGS) entry which is preliminary data.</text>
</comment>
<feature type="compositionally biased region" description="Low complexity" evidence="1">
    <location>
        <begin position="63"/>
        <end position="74"/>
    </location>
</feature>
<proteinExistence type="predicted"/>
<accession>A0A6A4VDG3</accession>
<organism evidence="2 3">
    <name type="scientific">Amphibalanus amphitrite</name>
    <name type="common">Striped barnacle</name>
    <name type="synonym">Balanus amphitrite</name>
    <dbReference type="NCBI Taxonomy" id="1232801"/>
    <lineage>
        <taxon>Eukaryota</taxon>
        <taxon>Metazoa</taxon>
        <taxon>Ecdysozoa</taxon>
        <taxon>Arthropoda</taxon>
        <taxon>Crustacea</taxon>
        <taxon>Multicrustacea</taxon>
        <taxon>Cirripedia</taxon>
        <taxon>Thoracica</taxon>
        <taxon>Thoracicalcarea</taxon>
        <taxon>Balanomorpha</taxon>
        <taxon>Balanoidea</taxon>
        <taxon>Balanidae</taxon>
        <taxon>Amphibalaninae</taxon>
        <taxon>Amphibalanus</taxon>
    </lineage>
</organism>
<dbReference type="OrthoDB" id="6365533at2759"/>
<evidence type="ECO:0000313" key="2">
    <source>
        <dbReference type="EMBL" id="KAF0289290.1"/>
    </source>
</evidence>
<evidence type="ECO:0000256" key="1">
    <source>
        <dbReference type="SAM" id="MobiDB-lite"/>
    </source>
</evidence>
<dbReference type="EMBL" id="VIIS01002042">
    <property type="protein sequence ID" value="KAF0289290.1"/>
    <property type="molecule type" value="Genomic_DNA"/>
</dbReference>
<feature type="compositionally biased region" description="Polar residues" evidence="1">
    <location>
        <begin position="75"/>
        <end position="84"/>
    </location>
</feature>
<name>A0A6A4VDG3_AMPAM</name>
<feature type="region of interest" description="Disordered" evidence="1">
    <location>
        <begin position="22"/>
        <end position="175"/>
    </location>
</feature>
<dbReference type="AlphaFoldDB" id="A0A6A4VDG3"/>
<evidence type="ECO:0000313" key="3">
    <source>
        <dbReference type="Proteomes" id="UP000440578"/>
    </source>
</evidence>
<feature type="compositionally biased region" description="Gly residues" evidence="1">
    <location>
        <begin position="154"/>
        <end position="166"/>
    </location>
</feature>
<protein>
    <submittedName>
        <fullName evidence="2">Uncharacterized protein</fullName>
    </submittedName>
</protein>
<sequence length="175" mass="18305">MPPENDLMRGERQLSEHELRFQRSLRNLNTPEWYKKSSTKPETTLRRDYGSGSLAGGWSGFNSKSTSKESLQSSRCTTPTTQSKVVIPSRGSASELGGRAGSPRRRRSPARGSRSTSPSRRPVWLETAFVGTKPMDEPPTPEAAGAVLSDPLAAGGGGSGGGGGGSAASSPATAS</sequence>
<feature type="compositionally biased region" description="Low complexity" evidence="1">
    <location>
        <begin position="110"/>
        <end position="122"/>
    </location>
</feature>
<dbReference type="Proteomes" id="UP000440578">
    <property type="component" value="Unassembled WGS sequence"/>
</dbReference>
<gene>
    <name evidence="2" type="ORF">FJT64_001317</name>
</gene>
<reference evidence="2 3" key="1">
    <citation type="submission" date="2019-07" db="EMBL/GenBank/DDBJ databases">
        <title>Draft genome assembly of a fouling barnacle, Amphibalanus amphitrite (Darwin, 1854): The first reference genome for Thecostraca.</title>
        <authorList>
            <person name="Kim W."/>
        </authorList>
    </citation>
    <scope>NUCLEOTIDE SEQUENCE [LARGE SCALE GENOMIC DNA]</scope>
    <source>
        <strain evidence="2">SNU_AA5</strain>
        <tissue evidence="2">Soma without cirri and trophi</tissue>
    </source>
</reference>